<keyword evidence="3" id="KW-0808">Transferase</keyword>
<feature type="transmembrane region" description="Helical" evidence="6">
    <location>
        <begin position="7"/>
        <end position="26"/>
    </location>
</feature>
<dbReference type="Proteomes" id="UP000050668">
    <property type="component" value="Unassembled WGS sequence"/>
</dbReference>
<feature type="transmembrane region" description="Helical" evidence="6">
    <location>
        <begin position="232"/>
        <end position="253"/>
    </location>
</feature>
<dbReference type="PANTHER" id="PTHR24421">
    <property type="entry name" value="NITRATE/NITRITE SENSOR PROTEIN NARX-RELATED"/>
    <property type="match status" value="1"/>
</dbReference>
<evidence type="ECO:0000256" key="4">
    <source>
        <dbReference type="ARBA" id="ARBA00022777"/>
    </source>
</evidence>
<feature type="transmembrane region" description="Helical" evidence="6">
    <location>
        <begin position="111"/>
        <end position="129"/>
    </location>
</feature>
<comment type="catalytic activity">
    <reaction evidence="1">
        <text>ATP + protein L-histidine = ADP + protein N-phospho-L-histidine.</text>
        <dbReference type="EC" id="2.7.13.3"/>
    </reaction>
</comment>
<sequence length="760" mass="88466">MSEKKIFLILLFFFIVSHFYLVKVMVNPYIGISVSEIQGNTYTISHIDKVDGWAQYVNVSENDIILEIDGGFPSTDAIARGRSLKIMHNNTEQIITIPKNEIKISSIIQELFIPITFSILALLLSLLVIKNGFYGSLHFSILLLTTSISLFASTESGRGDLIATAIISFFLPLGSLFLMLFIYSLLYERKIILQQKTIWTQINIIFCCIITLLGLFNLLYTTSLSKYVGSIILGYFCLNIFYIVFLLGFLYFREKSSQGKLFIRWLLWINFFSFVPFALLHAFPYILRITYMNDDFVTLFLFIIPIGYFYLAVSKQLIDIHFILHQILHYILLSLVPVIIIVTFTLSSVIPGGNHFISYIVLITVVMSVFVGMLFVKEILDFKLRNYLKPRKDTLAFELESFIKKLPSCMKQDDVENLLIEQLEKTLVPSVIKKVYFNHTNNTFEKECIKENSERVLELEITEELMKTNRNDSLIEYREWLGIKVNTKERIDTFIWIGYKENDTVFNLHEKLWFINMMKYVRIVYENLHTVEHVIRSIENMQLKQEKTSTTLSRFLFQLSERERQRLASDLHDSVLQDQILWYRKLEHLLNEENGLSELNMKHLTHIKNGMLEVIYQTRSTCNALRPNLISDLGLIPALNELCYQMQQKVDFKVNYEFSYIQNDEFNLQICLYRVVQELLNNAQKHSKASSVSIYLWEDAKNIYLDYEDNGRGLDLSFSPSKTIHTGLAGIKERIYSLDGDIEFIPKVGMGFEVCITISK</sequence>
<feature type="transmembrane region" description="Helical" evidence="6">
    <location>
        <begin position="356"/>
        <end position="376"/>
    </location>
</feature>
<dbReference type="EMBL" id="LGRV01000006">
    <property type="protein sequence ID" value="KOS66797.1"/>
    <property type="molecule type" value="Genomic_DNA"/>
</dbReference>
<gene>
    <name evidence="9" type="ORF">AEA09_16280</name>
</gene>
<evidence type="ECO:0000256" key="2">
    <source>
        <dbReference type="ARBA" id="ARBA00012438"/>
    </source>
</evidence>
<dbReference type="RefSeq" id="WP_053585015.1">
    <property type="nucleotide sequence ID" value="NZ_LGRV01000006.1"/>
</dbReference>
<evidence type="ECO:0000313" key="9">
    <source>
        <dbReference type="EMBL" id="KOS66797.1"/>
    </source>
</evidence>
<proteinExistence type="predicted"/>
<keyword evidence="5" id="KW-0902">Two-component regulatory system</keyword>
<protein>
    <recommendedName>
        <fullName evidence="2">histidine kinase</fullName>
        <ecNumber evidence="2">2.7.13.3</ecNumber>
    </recommendedName>
</protein>
<dbReference type="Pfam" id="PF07730">
    <property type="entry name" value="HisKA_3"/>
    <property type="match status" value="1"/>
</dbReference>
<keyword evidence="6" id="KW-1133">Transmembrane helix</keyword>
<feature type="transmembrane region" description="Helical" evidence="6">
    <location>
        <begin position="330"/>
        <end position="350"/>
    </location>
</feature>
<feature type="domain" description="Histidine kinase/HSP90-like ATPase" evidence="7">
    <location>
        <begin position="671"/>
        <end position="758"/>
    </location>
</feature>
<feature type="domain" description="Signal transduction histidine kinase subgroup 3 dimerisation and phosphoacceptor" evidence="8">
    <location>
        <begin position="563"/>
        <end position="628"/>
    </location>
</feature>
<dbReference type="InterPro" id="IPR050482">
    <property type="entry name" value="Sensor_HK_TwoCompSys"/>
</dbReference>
<evidence type="ECO:0000256" key="1">
    <source>
        <dbReference type="ARBA" id="ARBA00000085"/>
    </source>
</evidence>
<dbReference type="CDD" id="cd16917">
    <property type="entry name" value="HATPase_UhpB-NarQ-NarX-like"/>
    <property type="match status" value="1"/>
</dbReference>
<dbReference type="EC" id="2.7.13.3" evidence="2"/>
<evidence type="ECO:0000256" key="6">
    <source>
        <dbReference type="SAM" id="Phobius"/>
    </source>
</evidence>
<keyword evidence="6" id="KW-0812">Transmembrane</keyword>
<evidence type="ECO:0000256" key="5">
    <source>
        <dbReference type="ARBA" id="ARBA00023012"/>
    </source>
</evidence>
<evidence type="ECO:0000313" key="10">
    <source>
        <dbReference type="Proteomes" id="UP000050668"/>
    </source>
</evidence>
<feature type="transmembrane region" description="Helical" evidence="6">
    <location>
        <begin position="165"/>
        <end position="186"/>
    </location>
</feature>
<accession>A0ABR5JX90</accession>
<evidence type="ECO:0000259" key="8">
    <source>
        <dbReference type="Pfam" id="PF07730"/>
    </source>
</evidence>
<organism evidence="9 10">
    <name type="scientific">Lysinibacillus contaminans</name>
    <dbReference type="NCBI Taxonomy" id="1293441"/>
    <lineage>
        <taxon>Bacteria</taxon>
        <taxon>Bacillati</taxon>
        <taxon>Bacillota</taxon>
        <taxon>Bacilli</taxon>
        <taxon>Bacillales</taxon>
        <taxon>Bacillaceae</taxon>
        <taxon>Lysinibacillus</taxon>
    </lineage>
</organism>
<name>A0ABR5JX90_9BACI</name>
<dbReference type="Pfam" id="PF02518">
    <property type="entry name" value="HATPase_c"/>
    <property type="match status" value="1"/>
</dbReference>
<dbReference type="InterPro" id="IPR011712">
    <property type="entry name" value="Sig_transdc_His_kin_sub3_dim/P"/>
</dbReference>
<dbReference type="PANTHER" id="PTHR24421:SF60">
    <property type="entry name" value="SENSOR HISTIDINE KINASE COMP"/>
    <property type="match status" value="1"/>
</dbReference>
<dbReference type="Gene3D" id="3.30.565.10">
    <property type="entry name" value="Histidine kinase-like ATPase, C-terminal domain"/>
    <property type="match status" value="1"/>
</dbReference>
<reference evidence="10" key="1">
    <citation type="submission" date="2015-07" db="EMBL/GenBank/DDBJ databases">
        <title>Fjat-14205 dsm 2895.</title>
        <authorList>
            <person name="Liu B."/>
            <person name="Wang J."/>
            <person name="Zhu Y."/>
            <person name="Liu G."/>
            <person name="Chen Q."/>
            <person name="Chen Z."/>
            <person name="Lan J."/>
            <person name="Che J."/>
            <person name="Ge C."/>
            <person name="Shi H."/>
            <person name="Pan Z."/>
            <person name="Liu X."/>
        </authorList>
    </citation>
    <scope>NUCLEOTIDE SEQUENCE [LARGE SCALE GENOMIC DNA]</scope>
    <source>
        <strain evidence="10">DSM 25560</strain>
    </source>
</reference>
<evidence type="ECO:0000256" key="3">
    <source>
        <dbReference type="ARBA" id="ARBA00022679"/>
    </source>
</evidence>
<dbReference type="InterPro" id="IPR036890">
    <property type="entry name" value="HATPase_C_sf"/>
</dbReference>
<dbReference type="InterPro" id="IPR003594">
    <property type="entry name" value="HATPase_dom"/>
</dbReference>
<dbReference type="SUPFAM" id="SSF55874">
    <property type="entry name" value="ATPase domain of HSP90 chaperone/DNA topoisomerase II/histidine kinase"/>
    <property type="match status" value="1"/>
</dbReference>
<comment type="caution">
    <text evidence="9">The sequence shown here is derived from an EMBL/GenBank/DDBJ whole genome shotgun (WGS) entry which is preliminary data.</text>
</comment>
<keyword evidence="6" id="KW-0472">Membrane</keyword>
<feature type="transmembrane region" description="Helical" evidence="6">
    <location>
        <begin position="265"/>
        <end position="287"/>
    </location>
</feature>
<keyword evidence="4" id="KW-0418">Kinase</keyword>
<feature type="transmembrane region" description="Helical" evidence="6">
    <location>
        <begin position="299"/>
        <end position="318"/>
    </location>
</feature>
<keyword evidence="10" id="KW-1185">Reference proteome</keyword>
<feature type="transmembrane region" description="Helical" evidence="6">
    <location>
        <begin position="198"/>
        <end position="220"/>
    </location>
</feature>
<feature type="transmembrane region" description="Helical" evidence="6">
    <location>
        <begin position="136"/>
        <end position="153"/>
    </location>
</feature>
<evidence type="ECO:0000259" key="7">
    <source>
        <dbReference type="Pfam" id="PF02518"/>
    </source>
</evidence>